<proteinExistence type="predicted"/>
<evidence type="ECO:0000313" key="1">
    <source>
        <dbReference type="EMBL" id="KAI4327618.1"/>
    </source>
</evidence>
<reference evidence="1 2" key="1">
    <citation type="journal article" date="2022" name="DNA Res.">
        <title>Chromosomal-level genome assembly of the orchid tree Bauhinia variegata (Leguminosae; Cercidoideae) supports the allotetraploid origin hypothesis of Bauhinia.</title>
        <authorList>
            <person name="Zhong Y."/>
            <person name="Chen Y."/>
            <person name="Zheng D."/>
            <person name="Pang J."/>
            <person name="Liu Y."/>
            <person name="Luo S."/>
            <person name="Meng S."/>
            <person name="Qian L."/>
            <person name="Wei D."/>
            <person name="Dai S."/>
            <person name="Zhou R."/>
        </authorList>
    </citation>
    <scope>NUCLEOTIDE SEQUENCE [LARGE SCALE GENOMIC DNA]</scope>
    <source>
        <strain evidence="1">BV-YZ2020</strain>
    </source>
</reference>
<gene>
    <name evidence="1" type="ORF">L6164_020057</name>
</gene>
<organism evidence="1 2">
    <name type="scientific">Bauhinia variegata</name>
    <name type="common">Purple orchid tree</name>
    <name type="synonym">Phanera variegata</name>
    <dbReference type="NCBI Taxonomy" id="167791"/>
    <lineage>
        <taxon>Eukaryota</taxon>
        <taxon>Viridiplantae</taxon>
        <taxon>Streptophyta</taxon>
        <taxon>Embryophyta</taxon>
        <taxon>Tracheophyta</taxon>
        <taxon>Spermatophyta</taxon>
        <taxon>Magnoliopsida</taxon>
        <taxon>eudicotyledons</taxon>
        <taxon>Gunneridae</taxon>
        <taxon>Pentapetalae</taxon>
        <taxon>rosids</taxon>
        <taxon>fabids</taxon>
        <taxon>Fabales</taxon>
        <taxon>Fabaceae</taxon>
        <taxon>Cercidoideae</taxon>
        <taxon>Cercideae</taxon>
        <taxon>Bauhiniinae</taxon>
        <taxon>Bauhinia</taxon>
    </lineage>
</organism>
<protein>
    <submittedName>
        <fullName evidence="1">Uncharacterized protein</fullName>
    </submittedName>
</protein>
<comment type="caution">
    <text evidence="1">The sequence shown here is derived from an EMBL/GenBank/DDBJ whole genome shotgun (WGS) entry which is preliminary data.</text>
</comment>
<dbReference type="Proteomes" id="UP000828941">
    <property type="component" value="Chromosome 8"/>
</dbReference>
<sequence>MIDQNLRCSFILMLTVRPSNFLKNINAHTLRSIISTQEKAYSDETTLVSSRFYETVVTFLFLTLRFRNLKPKGFLDHRFLSLLRI</sequence>
<keyword evidence="2" id="KW-1185">Reference proteome</keyword>
<evidence type="ECO:0000313" key="2">
    <source>
        <dbReference type="Proteomes" id="UP000828941"/>
    </source>
</evidence>
<accession>A0ACB9MV68</accession>
<dbReference type="EMBL" id="CM039433">
    <property type="protein sequence ID" value="KAI4327618.1"/>
    <property type="molecule type" value="Genomic_DNA"/>
</dbReference>
<name>A0ACB9MV68_BAUVA</name>